<feature type="domain" description="DUF2179" evidence="7">
    <location>
        <begin position="252"/>
        <end position="301"/>
    </location>
</feature>
<evidence type="ECO:0000256" key="6">
    <source>
        <dbReference type="SAM" id="Phobius"/>
    </source>
</evidence>
<dbReference type="RefSeq" id="WP_146567644.1">
    <property type="nucleotide sequence ID" value="NZ_VOHL01000005.1"/>
</dbReference>
<evidence type="ECO:0000256" key="2">
    <source>
        <dbReference type="ARBA" id="ARBA00022475"/>
    </source>
</evidence>
<keyword evidence="4 6" id="KW-1133">Transmembrane helix</keyword>
<feature type="transmembrane region" description="Helical" evidence="6">
    <location>
        <begin position="140"/>
        <end position="158"/>
    </location>
</feature>
<organism evidence="8 9">
    <name type="scientific">Streptococcus cuniculipharyngis</name>
    <dbReference type="NCBI Taxonomy" id="1562651"/>
    <lineage>
        <taxon>Bacteria</taxon>
        <taxon>Bacillati</taxon>
        <taxon>Bacillota</taxon>
        <taxon>Bacilli</taxon>
        <taxon>Lactobacillales</taxon>
        <taxon>Streptococcaceae</taxon>
        <taxon>Streptococcus</taxon>
    </lineage>
</organism>
<feature type="transmembrane region" description="Helical" evidence="6">
    <location>
        <begin position="85"/>
        <end position="105"/>
    </location>
</feature>
<dbReference type="InterPro" id="IPR015867">
    <property type="entry name" value="N-reg_PII/ATP_PRibTrfase_C"/>
</dbReference>
<dbReference type="PIRSF" id="PIRSF006483">
    <property type="entry name" value="Membrane_protein_YitT"/>
    <property type="match status" value="1"/>
</dbReference>
<dbReference type="Pfam" id="PF10035">
    <property type="entry name" value="DUF2179"/>
    <property type="match status" value="1"/>
</dbReference>
<name>A0A5C5SBB4_9STRE</name>
<dbReference type="Proteomes" id="UP000317430">
    <property type="component" value="Unassembled WGS sequence"/>
</dbReference>
<evidence type="ECO:0000256" key="1">
    <source>
        <dbReference type="ARBA" id="ARBA00004651"/>
    </source>
</evidence>
<evidence type="ECO:0000256" key="4">
    <source>
        <dbReference type="ARBA" id="ARBA00022989"/>
    </source>
</evidence>
<dbReference type="GO" id="GO:0005886">
    <property type="term" value="C:plasma membrane"/>
    <property type="evidence" value="ECO:0007669"/>
    <property type="project" value="UniProtKB-SubCell"/>
</dbReference>
<dbReference type="InterPro" id="IPR003740">
    <property type="entry name" value="YitT"/>
</dbReference>
<dbReference type="InterPro" id="IPR019264">
    <property type="entry name" value="DUF2179"/>
</dbReference>
<comment type="caution">
    <text evidence="8">The sequence shown here is derived from an EMBL/GenBank/DDBJ whole genome shotgun (WGS) entry which is preliminary data.</text>
</comment>
<dbReference type="Pfam" id="PF02588">
    <property type="entry name" value="YitT_membrane"/>
    <property type="match status" value="1"/>
</dbReference>
<dbReference type="PANTHER" id="PTHR33545:SF5">
    <property type="entry name" value="UPF0750 MEMBRANE PROTEIN YITT"/>
    <property type="match status" value="1"/>
</dbReference>
<keyword evidence="5 6" id="KW-0472">Membrane</keyword>
<accession>A0A5C5SBB4</accession>
<dbReference type="OrthoDB" id="2417289at2"/>
<keyword evidence="2" id="KW-1003">Cell membrane</keyword>
<dbReference type="EMBL" id="VOHL01000005">
    <property type="protein sequence ID" value="TWS97129.1"/>
    <property type="molecule type" value="Genomic_DNA"/>
</dbReference>
<evidence type="ECO:0000313" key="9">
    <source>
        <dbReference type="Proteomes" id="UP000317430"/>
    </source>
</evidence>
<keyword evidence="3 6" id="KW-0812">Transmembrane</keyword>
<dbReference type="InterPro" id="IPR051461">
    <property type="entry name" value="UPF0750_membrane"/>
</dbReference>
<dbReference type="PANTHER" id="PTHR33545">
    <property type="entry name" value="UPF0750 MEMBRANE PROTEIN YITT-RELATED"/>
    <property type="match status" value="1"/>
</dbReference>
<comment type="subcellular location">
    <subcellularLocation>
        <location evidence="1">Cell membrane</location>
        <topology evidence="1">Multi-pass membrane protein</topology>
    </subcellularLocation>
</comment>
<evidence type="ECO:0000313" key="8">
    <source>
        <dbReference type="EMBL" id="TWS97129.1"/>
    </source>
</evidence>
<protein>
    <submittedName>
        <fullName evidence="8">YitT family protein</fullName>
    </submittedName>
</protein>
<proteinExistence type="predicted"/>
<sequence length="314" mass="35094">MIKKTTVRKKIKFVIKRWAKKHGFLRVLKSISREKYAEKISASLIYALLSSIAVNCFFQPGNIYASGLTGLSQILSTLSERVLGFGLSIAVIYYLMNIPLFILAWKYIGHKFTIFTFITVTIGSLFIELIPVVTITQDPIINAVFGGLIMGLGVGYNLRNNVSGGGTDIISLYVRKKTGHEVGSITMAINVVIMIFAGLLFGWKYVLYSMLSIFVSGRVTDAVFTKQKKMQALIITSHADKVIGMVHKKLHRGVTCINNAEGTYNREQKSVLLTVITRAEFAEFKYWMKKTDPAAFVSVAEDVRIIGRFVDDDH</sequence>
<evidence type="ECO:0000256" key="5">
    <source>
        <dbReference type="ARBA" id="ARBA00023136"/>
    </source>
</evidence>
<feature type="transmembrane region" description="Helical" evidence="6">
    <location>
        <begin position="112"/>
        <end position="134"/>
    </location>
</feature>
<keyword evidence="9" id="KW-1185">Reference proteome</keyword>
<feature type="transmembrane region" description="Helical" evidence="6">
    <location>
        <begin position="179"/>
        <end position="199"/>
    </location>
</feature>
<feature type="transmembrane region" description="Helical" evidence="6">
    <location>
        <begin position="43"/>
        <end position="65"/>
    </location>
</feature>
<dbReference type="CDD" id="cd16380">
    <property type="entry name" value="YitT_C"/>
    <property type="match status" value="1"/>
</dbReference>
<dbReference type="AlphaFoldDB" id="A0A5C5SBB4"/>
<dbReference type="Gene3D" id="3.30.70.120">
    <property type="match status" value="1"/>
</dbReference>
<evidence type="ECO:0000259" key="7">
    <source>
        <dbReference type="Pfam" id="PF10035"/>
    </source>
</evidence>
<reference evidence="8 9" key="1">
    <citation type="submission" date="2019-08" db="EMBL/GenBank/DDBJ databases">
        <authorList>
            <person name="Lei W."/>
        </authorList>
    </citation>
    <scope>NUCLEOTIDE SEQUENCE [LARGE SCALE GENOMIC DNA]</scope>
    <source>
        <strain evidence="8 9">CCUG 66496</strain>
    </source>
</reference>
<gene>
    <name evidence="8" type="ORF">FRX57_05890</name>
</gene>
<evidence type="ECO:0000256" key="3">
    <source>
        <dbReference type="ARBA" id="ARBA00022692"/>
    </source>
</evidence>